<sequence>MASSVLITYQPRLQQIHCFRRKSDPVNFLLTNRLQVFNPKLHHKRSLASASHNPELLAPHIVPLFSPSSHLNNSWKRTINNA</sequence>
<evidence type="ECO:0000313" key="1">
    <source>
        <dbReference type="EMBL" id="KMS95549.1"/>
    </source>
</evidence>
<organism evidence="1 2">
    <name type="scientific">Beta vulgaris subsp. vulgaris</name>
    <name type="common">Beet</name>
    <dbReference type="NCBI Taxonomy" id="3555"/>
    <lineage>
        <taxon>Eukaryota</taxon>
        <taxon>Viridiplantae</taxon>
        <taxon>Streptophyta</taxon>
        <taxon>Embryophyta</taxon>
        <taxon>Tracheophyta</taxon>
        <taxon>Spermatophyta</taxon>
        <taxon>Magnoliopsida</taxon>
        <taxon>eudicotyledons</taxon>
        <taxon>Gunneridae</taxon>
        <taxon>Pentapetalae</taxon>
        <taxon>Caryophyllales</taxon>
        <taxon>Chenopodiaceae</taxon>
        <taxon>Betoideae</taxon>
        <taxon>Beta</taxon>
    </lineage>
</organism>
<accession>A0A0J8B361</accession>
<dbReference type="Proteomes" id="UP000035740">
    <property type="component" value="Unassembled WGS sequence"/>
</dbReference>
<dbReference type="EMBL" id="KQ090455">
    <property type="protein sequence ID" value="KMS95549.1"/>
    <property type="molecule type" value="Genomic_DNA"/>
</dbReference>
<dbReference type="AlphaFoldDB" id="A0A0J8B361"/>
<name>A0A0J8B361_BETVV</name>
<evidence type="ECO:0000313" key="2">
    <source>
        <dbReference type="Proteomes" id="UP000035740"/>
    </source>
</evidence>
<keyword evidence="2" id="KW-1185">Reference proteome</keyword>
<reference evidence="1 2" key="1">
    <citation type="journal article" date="2014" name="Nature">
        <title>The genome of the recently domesticated crop plant sugar beet (Beta vulgaris).</title>
        <authorList>
            <person name="Dohm J.C."/>
            <person name="Minoche A.E."/>
            <person name="Holtgrawe D."/>
            <person name="Capella-Gutierrez S."/>
            <person name="Zakrzewski F."/>
            <person name="Tafer H."/>
            <person name="Rupp O."/>
            <person name="Sorensen T.R."/>
            <person name="Stracke R."/>
            <person name="Reinhardt R."/>
            <person name="Goesmann A."/>
            <person name="Kraft T."/>
            <person name="Schulz B."/>
            <person name="Stadler P.F."/>
            <person name="Schmidt T."/>
            <person name="Gabaldon T."/>
            <person name="Lehrach H."/>
            <person name="Weisshaar B."/>
            <person name="Himmelbauer H."/>
        </authorList>
    </citation>
    <scope>NUCLEOTIDE SEQUENCE [LARGE SCALE GENOMIC DNA]</scope>
    <source>
        <tissue evidence="1">Taproot</tissue>
    </source>
</reference>
<proteinExistence type="predicted"/>
<dbReference type="Gramene" id="KMS95549">
    <property type="protein sequence ID" value="KMS95549"/>
    <property type="gene ID" value="BVRB_007330"/>
</dbReference>
<gene>
    <name evidence="1" type="ORF">BVRB_007330</name>
</gene>
<protein>
    <submittedName>
        <fullName evidence="1">Uncharacterized protein</fullName>
    </submittedName>
</protein>